<dbReference type="OrthoDB" id="3565477at2759"/>
<protein>
    <recommendedName>
        <fullName evidence="3">Apple domain-containing protein</fullName>
    </recommendedName>
</protein>
<feature type="signal peptide" evidence="2">
    <location>
        <begin position="1"/>
        <end position="21"/>
    </location>
</feature>
<dbReference type="EMBL" id="KL584753">
    <property type="protein sequence ID" value="KEQ97902.1"/>
    <property type="molecule type" value="Genomic_DNA"/>
</dbReference>
<gene>
    <name evidence="4" type="ORF">AUEXF2481DRAFT_554134</name>
</gene>
<dbReference type="InterPro" id="IPR003609">
    <property type="entry name" value="Pan_app"/>
</dbReference>
<organism evidence="4 5">
    <name type="scientific">Aureobasidium subglaciale (strain EXF-2481)</name>
    <name type="common">Aureobasidium pullulans var. subglaciale</name>
    <dbReference type="NCBI Taxonomy" id="1043005"/>
    <lineage>
        <taxon>Eukaryota</taxon>
        <taxon>Fungi</taxon>
        <taxon>Dikarya</taxon>
        <taxon>Ascomycota</taxon>
        <taxon>Pezizomycotina</taxon>
        <taxon>Dothideomycetes</taxon>
        <taxon>Dothideomycetidae</taxon>
        <taxon>Dothideales</taxon>
        <taxon>Saccotheciaceae</taxon>
        <taxon>Aureobasidium</taxon>
    </lineage>
</organism>
<keyword evidence="2" id="KW-0732">Signal</keyword>
<evidence type="ECO:0000256" key="1">
    <source>
        <dbReference type="SAM" id="MobiDB-lite"/>
    </source>
</evidence>
<name>A0A074YUS8_AURSE</name>
<feature type="region of interest" description="Disordered" evidence="1">
    <location>
        <begin position="32"/>
        <end position="73"/>
    </location>
</feature>
<feature type="compositionally biased region" description="Low complexity" evidence="1">
    <location>
        <begin position="35"/>
        <end position="67"/>
    </location>
</feature>
<evidence type="ECO:0000313" key="4">
    <source>
        <dbReference type="EMBL" id="KEQ97902.1"/>
    </source>
</evidence>
<reference evidence="4 5" key="1">
    <citation type="journal article" date="2014" name="BMC Genomics">
        <title>Genome sequencing of four Aureobasidium pullulans varieties: biotechnological potential, stress tolerance, and description of new species.</title>
        <authorList>
            <person name="Gostin Ar C."/>
            <person name="Ohm R.A."/>
            <person name="Kogej T."/>
            <person name="Sonjak S."/>
            <person name="Turk M."/>
            <person name="Zajc J."/>
            <person name="Zalar P."/>
            <person name="Grube M."/>
            <person name="Sun H."/>
            <person name="Han J."/>
            <person name="Sharma A."/>
            <person name="Chiniquy J."/>
            <person name="Ngan C.Y."/>
            <person name="Lipzen A."/>
            <person name="Barry K."/>
            <person name="Grigoriev I.V."/>
            <person name="Gunde-Cimerman N."/>
        </authorList>
    </citation>
    <scope>NUCLEOTIDE SEQUENCE [LARGE SCALE GENOMIC DNA]</scope>
    <source>
        <strain evidence="4 5">EXF-2481</strain>
    </source>
</reference>
<dbReference type="AlphaFoldDB" id="A0A074YUS8"/>
<dbReference type="Gene3D" id="3.50.4.10">
    <property type="entry name" value="Hepatocyte Growth Factor"/>
    <property type="match status" value="1"/>
</dbReference>
<evidence type="ECO:0000256" key="2">
    <source>
        <dbReference type="SAM" id="SignalP"/>
    </source>
</evidence>
<dbReference type="InParanoid" id="A0A074YUS8"/>
<dbReference type="Proteomes" id="UP000030641">
    <property type="component" value="Unassembled WGS sequence"/>
</dbReference>
<dbReference type="GeneID" id="25369030"/>
<dbReference type="RefSeq" id="XP_013346546.1">
    <property type="nucleotide sequence ID" value="XM_013491092.1"/>
</dbReference>
<proteinExistence type="predicted"/>
<dbReference type="PROSITE" id="PS50948">
    <property type="entry name" value="PAN"/>
    <property type="match status" value="1"/>
</dbReference>
<dbReference type="HOGENOM" id="CLU_816326_0_0_1"/>
<feature type="chain" id="PRO_5001704747" description="Apple domain-containing protein" evidence="2">
    <location>
        <begin position="22"/>
        <end position="380"/>
    </location>
</feature>
<evidence type="ECO:0000259" key="3">
    <source>
        <dbReference type="PROSITE" id="PS50948"/>
    </source>
</evidence>
<evidence type="ECO:0000313" key="5">
    <source>
        <dbReference type="Proteomes" id="UP000030641"/>
    </source>
</evidence>
<accession>A0A074YUS8</accession>
<keyword evidence="5" id="KW-1185">Reference proteome</keyword>
<feature type="domain" description="Apple" evidence="3">
    <location>
        <begin position="105"/>
        <end position="176"/>
    </location>
</feature>
<sequence length="380" mass="37168">MPSFSAISAAAILAFSGMASAIPQYNFSNTTAPATGSNSTSPIGSGSGSNSTTPIGSGSGSNSTTPGSGSGAGNGTVPALDGKFCPGLDLSIYIDRSGFSYQIGCDTNHFGTIIDIQVNLTRRAIPASLDDCLNLCDATASCVGTAFDTNARTCTLFSDVQAAYAQQGIQFGQRVANGGSGSGSGSGNGATTITAGGLATSTIYSTQVVTIASCAPTVTNCPLNAVVTQVIPVSSTVYVCPTQTVIPAGPIACNSCPYTASTATVFSATGGSMVPVSTTVYACPQATGTTVVVEVCTACAKPAGPAGPATTGPAVQTQTVTLCNGEHCPATATGASNTMAVYTGASKTATNTMAIYTGAASNVKAGMGFAAMVAGAALVL</sequence>
<dbReference type="STRING" id="1043005.A0A074YUS8"/>